<dbReference type="EMBL" id="JH815931">
    <property type="protein sequence ID" value="EKC41209.1"/>
    <property type="molecule type" value="Genomic_DNA"/>
</dbReference>
<keyword evidence="4" id="KW-0138">CF(0)</keyword>
<keyword evidence="6" id="KW-0999">Mitochondrion inner membrane</keyword>
<dbReference type="GO" id="GO:0015986">
    <property type="term" value="P:proton motive force-driven ATP synthesis"/>
    <property type="evidence" value="ECO:0007669"/>
    <property type="project" value="InterPro"/>
</dbReference>
<protein>
    <submittedName>
        <fullName evidence="10">Uncharacterized protein</fullName>
    </submittedName>
</protein>
<dbReference type="GO" id="GO:0045259">
    <property type="term" value="C:proton-transporting ATP synthase complex"/>
    <property type="evidence" value="ECO:0007669"/>
    <property type="project" value="UniProtKB-KW"/>
</dbReference>
<reference evidence="10" key="1">
    <citation type="journal article" date="2012" name="Nature">
        <title>The oyster genome reveals stress adaptation and complexity of shell formation.</title>
        <authorList>
            <person name="Zhang G."/>
            <person name="Fang X."/>
            <person name="Guo X."/>
            <person name="Li L."/>
            <person name="Luo R."/>
            <person name="Xu F."/>
            <person name="Yang P."/>
            <person name="Zhang L."/>
            <person name="Wang X."/>
            <person name="Qi H."/>
            <person name="Xiong Z."/>
            <person name="Que H."/>
            <person name="Xie Y."/>
            <person name="Holland P.W."/>
            <person name="Paps J."/>
            <person name="Zhu Y."/>
            <person name="Wu F."/>
            <person name="Chen Y."/>
            <person name="Wang J."/>
            <person name="Peng C."/>
            <person name="Meng J."/>
            <person name="Yang L."/>
            <person name="Liu J."/>
            <person name="Wen B."/>
            <person name="Zhang N."/>
            <person name="Huang Z."/>
            <person name="Zhu Q."/>
            <person name="Feng Y."/>
            <person name="Mount A."/>
            <person name="Hedgecock D."/>
            <person name="Xu Z."/>
            <person name="Liu Y."/>
            <person name="Domazet-Loso T."/>
            <person name="Du Y."/>
            <person name="Sun X."/>
            <person name="Zhang S."/>
            <person name="Liu B."/>
            <person name="Cheng P."/>
            <person name="Jiang X."/>
            <person name="Li J."/>
            <person name="Fan D."/>
            <person name="Wang W."/>
            <person name="Fu W."/>
            <person name="Wang T."/>
            <person name="Wang B."/>
            <person name="Zhang J."/>
            <person name="Peng Z."/>
            <person name="Li Y."/>
            <person name="Li N."/>
            <person name="Wang J."/>
            <person name="Chen M."/>
            <person name="He Y."/>
            <person name="Tan F."/>
            <person name="Song X."/>
            <person name="Zheng Q."/>
            <person name="Huang R."/>
            <person name="Yang H."/>
            <person name="Du X."/>
            <person name="Chen L."/>
            <person name="Yang M."/>
            <person name="Gaffney P.M."/>
            <person name="Wang S."/>
            <person name="Luo L."/>
            <person name="She Z."/>
            <person name="Ming Y."/>
            <person name="Huang W."/>
            <person name="Zhang S."/>
            <person name="Huang B."/>
            <person name="Zhang Y."/>
            <person name="Qu T."/>
            <person name="Ni P."/>
            <person name="Miao G."/>
            <person name="Wang J."/>
            <person name="Wang Q."/>
            <person name="Steinberg C.E."/>
            <person name="Wang H."/>
            <person name="Li N."/>
            <person name="Qian L."/>
            <person name="Zhang G."/>
            <person name="Li Y."/>
            <person name="Yang H."/>
            <person name="Liu X."/>
            <person name="Wang J."/>
            <person name="Yin Y."/>
            <person name="Wang J."/>
        </authorList>
    </citation>
    <scope>NUCLEOTIDE SEQUENCE [LARGE SCALE GENOMIC DNA]</scope>
    <source>
        <strain evidence="10">05x7-T-G4-1.051#20</strain>
    </source>
</reference>
<accession>K1RC37</accession>
<comment type="subcellular location">
    <subcellularLocation>
        <location evidence="1">Mitochondrion inner membrane</location>
    </subcellularLocation>
</comment>
<dbReference type="InterPro" id="IPR008689">
    <property type="entry name" value="ATP_synth_F0_dsu_mt"/>
</dbReference>
<dbReference type="Pfam" id="PF05873">
    <property type="entry name" value="Mt_ATP-synt_D"/>
    <property type="match status" value="1"/>
</dbReference>
<dbReference type="GO" id="GO:0005743">
    <property type="term" value="C:mitochondrial inner membrane"/>
    <property type="evidence" value="ECO:0007669"/>
    <property type="project" value="UniProtKB-SubCell"/>
</dbReference>
<evidence type="ECO:0000256" key="1">
    <source>
        <dbReference type="ARBA" id="ARBA00004273"/>
    </source>
</evidence>
<keyword evidence="5" id="KW-0375">Hydrogen ion transport</keyword>
<dbReference type="InterPro" id="IPR015943">
    <property type="entry name" value="WD40/YVTN_repeat-like_dom_sf"/>
</dbReference>
<keyword evidence="7" id="KW-0406">Ion transport</keyword>
<dbReference type="InterPro" id="IPR011041">
    <property type="entry name" value="Quinoprot_gluc/sorb_DH_b-prop"/>
</dbReference>
<evidence type="ECO:0000256" key="9">
    <source>
        <dbReference type="ARBA" id="ARBA00023136"/>
    </source>
</evidence>
<dbReference type="SUPFAM" id="SSF50952">
    <property type="entry name" value="Soluble quinoprotein glucose dehydrogenase"/>
    <property type="match status" value="1"/>
</dbReference>
<dbReference type="Gene3D" id="2.130.10.10">
    <property type="entry name" value="YVTN repeat-like/Quinoprotein amine dehydrogenase"/>
    <property type="match status" value="1"/>
</dbReference>
<evidence type="ECO:0000256" key="3">
    <source>
        <dbReference type="ARBA" id="ARBA00022448"/>
    </source>
</evidence>
<dbReference type="HOGENOM" id="CLU_449970_0_0_1"/>
<evidence type="ECO:0000256" key="4">
    <source>
        <dbReference type="ARBA" id="ARBA00022547"/>
    </source>
</evidence>
<name>K1RC37_MAGGI</name>
<evidence type="ECO:0000313" key="10">
    <source>
        <dbReference type="EMBL" id="EKC41209.1"/>
    </source>
</evidence>
<evidence type="ECO:0000256" key="7">
    <source>
        <dbReference type="ARBA" id="ARBA00023065"/>
    </source>
</evidence>
<dbReference type="SUPFAM" id="SSF69322">
    <property type="entry name" value="Tricorn protease domain 2"/>
    <property type="match status" value="1"/>
</dbReference>
<sequence length="607" mass="68609">MGVSTSTLKGYIAHGHSCPDVVRCYPSQTLTKFPGHKGKKQGELIEILQILPKYSVENPTIDVWWTFCQFFPNNDNIIISTSTPFQILHGIQWKKVSSLPCGKVMQYNLGNGKSGVIPQASCKGFPKLQINPDGRKLTTLDTSSIHEHLVVYNSGHPIIHRARDSHFTQYRDYATSANGRYHAVVAKASSNVYTLSVYGSETVLVPDAVMKIPDLYPDIKPPPLPFTDRADVKWSPDSRLVAVGFSKGELIVVDWKKGQGVCSVFEEILSDCDLQSPSTYDFDPRSQHCVMAVAANDTVLYIINTEKKKMLCSSSDLGSCVDCLKYSYDSNCIVSALFNLKIKVLDADDLNLQLEIDLTVVCPDFEDILLKLGSIAPNTTCLSLSSTGEQAAIACWDRKIRQLGAVIVRTAPFPSVDVLQHLSAGLTNKPDTKPTVDFDYYKSRIPDKAFVDKLEKFYTSATIPYPNDPDNKKVTLEEEKRKISQSGEDMVEEMDLIIFENDLKMKAINSLPPMQHMSREMLCYYFPDASNNDEKSPVSEGRFYGIRWFPGYSYGFDRYPKWQLGNRFNNEWEFFPPKEISQRWENLNLQFKREEQFLMDDSKPAEK</sequence>
<dbReference type="InterPro" id="IPR036228">
    <property type="entry name" value="ATP_synth_F0_dsu_sf_mt"/>
</dbReference>
<evidence type="ECO:0000256" key="8">
    <source>
        <dbReference type="ARBA" id="ARBA00023128"/>
    </source>
</evidence>
<dbReference type="InParanoid" id="K1RC37"/>
<dbReference type="SUPFAM" id="SSF161065">
    <property type="entry name" value="ATP synthase D chain-like"/>
    <property type="match status" value="1"/>
</dbReference>
<evidence type="ECO:0000256" key="5">
    <source>
        <dbReference type="ARBA" id="ARBA00022781"/>
    </source>
</evidence>
<evidence type="ECO:0000256" key="6">
    <source>
        <dbReference type="ARBA" id="ARBA00022792"/>
    </source>
</evidence>
<evidence type="ECO:0000256" key="2">
    <source>
        <dbReference type="ARBA" id="ARBA00006842"/>
    </source>
</evidence>
<keyword evidence="8" id="KW-0496">Mitochondrion</keyword>
<gene>
    <name evidence="10" type="ORF">CGI_10006577</name>
</gene>
<dbReference type="PANTHER" id="PTHR12700">
    <property type="entry name" value="ATP SYNTHASE SUBUNIT D, MITOCHONDRIAL"/>
    <property type="match status" value="1"/>
</dbReference>
<proteinExistence type="inferred from homology"/>
<dbReference type="GO" id="GO:0015078">
    <property type="term" value="F:proton transmembrane transporter activity"/>
    <property type="evidence" value="ECO:0007669"/>
    <property type="project" value="InterPro"/>
</dbReference>
<dbReference type="AlphaFoldDB" id="K1RC37"/>
<keyword evidence="3" id="KW-0813">Transport</keyword>
<comment type="similarity">
    <text evidence="2">Belongs to the ATPase d subunit family.</text>
</comment>
<organism evidence="10">
    <name type="scientific">Magallana gigas</name>
    <name type="common">Pacific oyster</name>
    <name type="synonym">Crassostrea gigas</name>
    <dbReference type="NCBI Taxonomy" id="29159"/>
    <lineage>
        <taxon>Eukaryota</taxon>
        <taxon>Metazoa</taxon>
        <taxon>Spiralia</taxon>
        <taxon>Lophotrochozoa</taxon>
        <taxon>Mollusca</taxon>
        <taxon>Bivalvia</taxon>
        <taxon>Autobranchia</taxon>
        <taxon>Pteriomorphia</taxon>
        <taxon>Ostreida</taxon>
        <taxon>Ostreoidea</taxon>
        <taxon>Ostreidae</taxon>
        <taxon>Magallana</taxon>
    </lineage>
</organism>
<keyword evidence="9" id="KW-0472">Membrane</keyword>
<dbReference type="Gene3D" id="6.10.280.70">
    <property type="match status" value="1"/>
</dbReference>